<sequence length="524" mass="55403">MKNLLRLSRIAAALTAAGLVTGSLAAAPAQAAPEFGACPQGSVTAGRGAHCAVISVPMNYAEPDGPRIELTVSKIAATGQRRGVIFANPGGPGADALDYWANRYQRLPAELAAHYDRIAVQPRGLRWSTPLTCGTGDPDREGRPAFGNRAAMKEACEAAHPGYLETITTETTARDMDAVRAALGLAKISYLGTSYGTYLGAVYASLFPDRVDRMILDSNVHPGWVWTEEFAQQQIAGKQRMDDLFAWIAEHHDRYRLGSTALQVYRNWVRLVVDQGGGWYANLTPPPASAGDLPGELPEPLAEIVRDGFNGSVEQTGKLQNLMRVLVTRGASEHGPLLGATAVATYTRAYWPVFATAMAEANTDPADIARLLAIEGATSSHPTGRFVFATITCNENATPARPERLITAATTLVSGGNAMDARADLVRSGISCGGWEPATTPVPISGAGLHTPPLLLQSRHDALTKYEGGPAMAEALGGTLITVEGGDHGTFGRGNPSVDGPVMQYLETGEVSVRSAEQAPLNIP</sequence>
<dbReference type="Pfam" id="PF00561">
    <property type="entry name" value="Abhydrolase_1"/>
    <property type="match status" value="1"/>
</dbReference>
<dbReference type="SUPFAM" id="SSF53474">
    <property type="entry name" value="alpha/beta-Hydrolases"/>
    <property type="match status" value="1"/>
</dbReference>
<accession>A0A1W0B990</accession>
<evidence type="ECO:0000256" key="3">
    <source>
        <dbReference type="ARBA" id="ARBA00022801"/>
    </source>
</evidence>
<dbReference type="OrthoDB" id="4447445at2"/>
<dbReference type="InterPro" id="IPR029058">
    <property type="entry name" value="AB_hydrolase_fold"/>
</dbReference>
<comment type="caution">
    <text evidence="7">The sequence shown here is derived from an EMBL/GenBank/DDBJ whole genome shotgun (WGS) entry which is preliminary data.</text>
</comment>
<feature type="chain" id="PRO_5012935553" evidence="4">
    <location>
        <begin position="32"/>
        <end position="524"/>
    </location>
</feature>
<dbReference type="PANTHER" id="PTHR43248">
    <property type="entry name" value="2-SUCCINYL-6-HYDROXY-2,4-CYCLOHEXADIENE-1-CARBOXYLATE SYNTHASE"/>
    <property type="match status" value="1"/>
</dbReference>
<dbReference type="Proteomes" id="UP000188836">
    <property type="component" value="Unassembled WGS sequence"/>
</dbReference>
<comment type="similarity">
    <text evidence="1">Belongs to the peptidase S33 family.</text>
</comment>
<evidence type="ECO:0000259" key="5">
    <source>
        <dbReference type="Pfam" id="PF00561"/>
    </source>
</evidence>
<feature type="domain" description="AB hydrolase-1" evidence="5">
    <location>
        <begin position="87"/>
        <end position="233"/>
    </location>
</feature>
<dbReference type="EMBL" id="MUMY01000022">
    <property type="protein sequence ID" value="ONM46646.1"/>
    <property type="molecule type" value="Genomic_DNA"/>
</dbReference>
<evidence type="ECO:0000259" key="6">
    <source>
        <dbReference type="Pfam" id="PF08386"/>
    </source>
</evidence>
<dbReference type="InterPro" id="IPR000073">
    <property type="entry name" value="AB_hydrolase_1"/>
</dbReference>
<proteinExistence type="inferred from homology"/>
<dbReference type="Pfam" id="PF08386">
    <property type="entry name" value="Abhydrolase_4"/>
    <property type="match status" value="1"/>
</dbReference>
<dbReference type="GO" id="GO:0016787">
    <property type="term" value="F:hydrolase activity"/>
    <property type="evidence" value="ECO:0007669"/>
    <property type="project" value="UniProtKB-KW"/>
</dbReference>
<feature type="signal peptide" evidence="4">
    <location>
        <begin position="1"/>
        <end position="31"/>
    </location>
</feature>
<protein>
    <submittedName>
        <fullName evidence="7">Alpha/beta hydrolase</fullName>
    </submittedName>
</protein>
<evidence type="ECO:0000256" key="2">
    <source>
        <dbReference type="ARBA" id="ARBA00022729"/>
    </source>
</evidence>
<keyword evidence="3 7" id="KW-0378">Hydrolase</keyword>
<evidence type="ECO:0000313" key="7">
    <source>
        <dbReference type="EMBL" id="ONM46646.1"/>
    </source>
</evidence>
<feature type="domain" description="Peptidase S33 tripeptidyl aminopeptidase-like C-terminal" evidence="6">
    <location>
        <begin position="423"/>
        <end position="513"/>
    </location>
</feature>
<keyword evidence="2 4" id="KW-0732">Signal</keyword>
<organism evidence="7 8">
    <name type="scientific">Nocardia donostiensis</name>
    <dbReference type="NCBI Taxonomy" id="1538463"/>
    <lineage>
        <taxon>Bacteria</taxon>
        <taxon>Bacillati</taxon>
        <taxon>Actinomycetota</taxon>
        <taxon>Actinomycetes</taxon>
        <taxon>Mycobacteriales</taxon>
        <taxon>Nocardiaceae</taxon>
        <taxon>Nocardia</taxon>
    </lineage>
</organism>
<name>A0A1W0B990_9NOCA</name>
<dbReference type="PANTHER" id="PTHR43248:SF29">
    <property type="entry name" value="TRIPEPTIDYL AMINOPEPTIDASE"/>
    <property type="match status" value="1"/>
</dbReference>
<dbReference type="Gene3D" id="3.40.50.1820">
    <property type="entry name" value="alpha/beta hydrolase"/>
    <property type="match status" value="1"/>
</dbReference>
<dbReference type="AlphaFoldDB" id="A0A1W0B990"/>
<keyword evidence="8" id="KW-1185">Reference proteome</keyword>
<dbReference type="InterPro" id="IPR013595">
    <property type="entry name" value="Pept_S33_TAP-like_C"/>
</dbReference>
<evidence type="ECO:0000256" key="1">
    <source>
        <dbReference type="ARBA" id="ARBA00010088"/>
    </source>
</evidence>
<evidence type="ECO:0000313" key="8">
    <source>
        <dbReference type="Proteomes" id="UP000188836"/>
    </source>
</evidence>
<evidence type="ECO:0000256" key="4">
    <source>
        <dbReference type="SAM" id="SignalP"/>
    </source>
</evidence>
<gene>
    <name evidence="7" type="ORF">B0T46_22035</name>
</gene>
<reference evidence="7 8" key="1">
    <citation type="journal article" date="2016" name="Antonie Van Leeuwenhoek">
        <title>Nocardia donostiensis sp. nov., isolated from human respiratory specimens.</title>
        <authorList>
            <person name="Ercibengoa M."/>
            <person name="Bell M."/>
            <person name="Marimon J.M."/>
            <person name="Humrighouse B."/>
            <person name="Klenk H.P."/>
            <person name="Potter G."/>
            <person name="Perez-Trallero E."/>
        </authorList>
    </citation>
    <scope>NUCLEOTIDE SEQUENCE [LARGE SCALE GENOMIC DNA]</scope>
    <source>
        <strain evidence="7 8">X1655</strain>
    </source>
</reference>
<dbReference type="InterPro" id="IPR051601">
    <property type="entry name" value="Serine_prot/Carboxylest_S33"/>
</dbReference>